<name>A0A4Y2N4D3_ARAVE</name>
<evidence type="ECO:0000313" key="2">
    <source>
        <dbReference type="EMBL" id="GBN33055.1"/>
    </source>
</evidence>
<keyword evidence="3" id="KW-1185">Reference proteome</keyword>
<gene>
    <name evidence="2" type="ORF">AVEN_251589_1</name>
    <name evidence="1" type="ORF">AVEN_7600_1</name>
</gene>
<reference evidence="1 3" key="1">
    <citation type="journal article" date="2019" name="Sci. Rep.">
        <title>Orb-weaving spider Araneus ventricosus genome elucidates the spidroin gene catalogue.</title>
        <authorList>
            <person name="Kono N."/>
            <person name="Nakamura H."/>
            <person name="Ohtoshi R."/>
            <person name="Moran D.A.P."/>
            <person name="Shinohara A."/>
            <person name="Yoshida Y."/>
            <person name="Fujiwara M."/>
            <person name="Mori M."/>
            <person name="Tomita M."/>
            <person name="Arakawa K."/>
        </authorList>
    </citation>
    <scope>NUCLEOTIDE SEQUENCE [LARGE SCALE GENOMIC DNA]</scope>
</reference>
<comment type="caution">
    <text evidence="1">The sequence shown here is derived from an EMBL/GenBank/DDBJ whole genome shotgun (WGS) entry which is preliminary data.</text>
</comment>
<organism evidence="1 3">
    <name type="scientific">Araneus ventricosus</name>
    <name type="common">Orbweaver spider</name>
    <name type="synonym">Epeira ventricosa</name>
    <dbReference type="NCBI Taxonomy" id="182803"/>
    <lineage>
        <taxon>Eukaryota</taxon>
        <taxon>Metazoa</taxon>
        <taxon>Ecdysozoa</taxon>
        <taxon>Arthropoda</taxon>
        <taxon>Chelicerata</taxon>
        <taxon>Arachnida</taxon>
        <taxon>Araneae</taxon>
        <taxon>Araneomorphae</taxon>
        <taxon>Entelegynae</taxon>
        <taxon>Araneoidea</taxon>
        <taxon>Araneidae</taxon>
        <taxon>Araneus</taxon>
    </lineage>
</organism>
<dbReference type="EMBL" id="BGPR01008326">
    <property type="protein sequence ID" value="GBN33055.1"/>
    <property type="molecule type" value="Genomic_DNA"/>
</dbReference>
<accession>A0A4Y2N4D3</accession>
<sequence>MKTADGAMVDINILDSRGFNILQRKLFWRTKQPLHLLPLLIPWNVYGISGLLKPLLQKVILASCCLESSTIIYPSGLLKRTSLFPRLCAMPTLMKEQEIFFGFSFPLSHWTTLGNST</sequence>
<dbReference type="AlphaFoldDB" id="A0A4Y2N4D3"/>
<evidence type="ECO:0000313" key="3">
    <source>
        <dbReference type="Proteomes" id="UP000499080"/>
    </source>
</evidence>
<proteinExistence type="predicted"/>
<dbReference type="EMBL" id="BGPR01008325">
    <property type="protein sequence ID" value="GBN33047.1"/>
    <property type="molecule type" value="Genomic_DNA"/>
</dbReference>
<protein>
    <submittedName>
        <fullName evidence="1">Uncharacterized protein</fullName>
    </submittedName>
</protein>
<dbReference type="Proteomes" id="UP000499080">
    <property type="component" value="Unassembled WGS sequence"/>
</dbReference>
<evidence type="ECO:0000313" key="1">
    <source>
        <dbReference type="EMBL" id="GBN33047.1"/>
    </source>
</evidence>